<reference evidence="1" key="1">
    <citation type="submission" date="2021-01" db="EMBL/GenBank/DDBJ databases">
        <authorList>
            <person name="Sun Q."/>
        </authorList>
    </citation>
    <scope>NUCLEOTIDE SEQUENCE</scope>
    <source>
        <strain evidence="1">YIM B02566</strain>
    </source>
</reference>
<accession>A0ACC5QZL4</accession>
<dbReference type="EMBL" id="JAENHL010000006">
    <property type="protein sequence ID" value="MBK1865803.1"/>
    <property type="molecule type" value="Genomic_DNA"/>
</dbReference>
<comment type="caution">
    <text evidence="1">The sequence shown here is derived from an EMBL/GenBank/DDBJ whole genome shotgun (WGS) entry which is preliminary data.</text>
</comment>
<gene>
    <name evidence="1" type="ORF">JHL16_05530</name>
</gene>
<name>A0ACC5QZL4_9HYPH</name>
<proteinExistence type="predicted"/>
<organism evidence="1 2">
    <name type="scientific">Taklimakanibacter albus</name>
    <dbReference type="NCBI Taxonomy" id="2800327"/>
    <lineage>
        <taxon>Bacteria</taxon>
        <taxon>Pseudomonadati</taxon>
        <taxon>Pseudomonadota</taxon>
        <taxon>Alphaproteobacteria</taxon>
        <taxon>Hyphomicrobiales</taxon>
        <taxon>Aestuariivirgaceae</taxon>
        <taxon>Taklimakanibacter</taxon>
    </lineage>
</organism>
<dbReference type="Proteomes" id="UP000616151">
    <property type="component" value="Unassembled WGS sequence"/>
</dbReference>
<protein>
    <submittedName>
        <fullName evidence="1">Uncharacterized protein</fullName>
    </submittedName>
</protein>
<keyword evidence="2" id="KW-1185">Reference proteome</keyword>
<evidence type="ECO:0000313" key="2">
    <source>
        <dbReference type="Proteomes" id="UP000616151"/>
    </source>
</evidence>
<evidence type="ECO:0000313" key="1">
    <source>
        <dbReference type="EMBL" id="MBK1865803.1"/>
    </source>
</evidence>
<sequence length="141" mass="14717">MSPDVAASFALVILMAPMAYFLLASPSFLFVKLDIPPVAKLLRGMFHGYFIALAIAGVVGTVGLAVAGRTAFLIGIGVIAFAILARRWFLRRIDAELGAEPAGAGGMARGLRRLHVAGMLCNAVQFVAVVGCIPYIMGAPA</sequence>